<feature type="compositionally biased region" description="Low complexity" evidence="1">
    <location>
        <begin position="15"/>
        <end position="38"/>
    </location>
</feature>
<protein>
    <submittedName>
        <fullName evidence="2">Uncharacterized protein</fullName>
    </submittedName>
</protein>
<accession>A0ABN9S4W0</accession>
<evidence type="ECO:0000313" key="2">
    <source>
        <dbReference type="EMBL" id="CAK0824633.1"/>
    </source>
</evidence>
<reference evidence="2" key="1">
    <citation type="submission" date="2023-10" db="EMBL/GenBank/DDBJ databases">
        <authorList>
            <person name="Chen Y."/>
            <person name="Shah S."/>
            <person name="Dougan E. K."/>
            <person name="Thang M."/>
            <person name="Chan C."/>
        </authorList>
    </citation>
    <scope>NUCLEOTIDE SEQUENCE [LARGE SCALE GENOMIC DNA]</scope>
</reference>
<evidence type="ECO:0000313" key="3">
    <source>
        <dbReference type="Proteomes" id="UP001189429"/>
    </source>
</evidence>
<comment type="caution">
    <text evidence="2">The sequence shown here is derived from an EMBL/GenBank/DDBJ whole genome shotgun (WGS) entry which is preliminary data.</text>
</comment>
<organism evidence="2 3">
    <name type="scientific">Prorocentrum cordatum</name>
    <dbReference type="NCBI Taxonomy" id="2364126"/>
    <lineage>
        <taxon>Eukaryota</taxon>
        <taxon>Sar</taxon>
        <taxon>Alveolata</taxon>
        <taxon>Dinophyceae</taxon>
        <taxon>Prorocentrales</taxon>
        <taxon>Prorocentraceae</taxon>
        <taxon>Prorocentrum</taxon>
    </lineage>
</organism>
<dbReference type="EMBL" id="CAUYUJ010008680">
    <property type="protein sequence ID" value="CAK0824633.1"/>
    <property type="molecule type" value="Genomic_DNA"/>
</dbReference>
<evidence type="ECO:0000256" key="1">
    <source>
        <dbReference type="SAM" id="MobiDB-lite"/>
    </source>
</evidence>
<keyword evidence="3" id="KW-1185">Reference proteome</keyword>
<name>A0ABN9S4W0_9DINO</name>
<sequence length="285" mass="29290">MGGGSRMRARRAQERQAASSGAAAAPPQMEGLPHTAAAPAAANPGAATALGGGGGRGGFEGLWATFVPDFLSFLDVEFARLAALRAAHGGDIVPFHAGLVFAGELAGRLSDAWGDHCAGGPCRVGKFVERVAVLLPRTVAPSHVRGKILEGACALEVLMAEDLVVAPQRLRGAPPSGQGQLVHRDAARMGVVLRTRLLPPRAGGQGQEARPGKLVASVVYLPGVGAFPADLYAAAGKSVVAHVGPATAERLPQSARVLFALRNGWKRERGVARVSVAEMWPVPPG</sequence>
<proteinExistence type="predicted"/>
<feature type="region of interest" description="Disordered" evidence="1">
    <location>
        <begin position="1"/>
        <end position="38"/>
    </location>
</feature>
<dbReference type="Proteomes" id="UP001189429">
    <property type="component" value="Unassembled WGS sequence"/>
</dbReference>
<gene>
    <name evidence="2" type="ORF">PCOR1329_LOCUS25005</name>
</gene>